<reference evidence="11 12" key="1">
    <citation type="submission" date="2016-10" db="EMBL/GenBank/DDBJ databases">
        <authorList>
            <person name="de Groot N.N."/>
        </authorList>
    </citation>
    <scope>NUCLEOTIDE SEQUENCE [LARGE SCALE GENOMIC DNA]</scope>
    <source>
        <strain evidence="11 12">JCM 21544</strain>
    </source>
</reference>
<dbReference type="STRING" id="137658.SAMN05216186_12950"/>
<feature type="transmembrane region" description="Helical" evidence="9">
    <location>
        <begin position="20"/>
        <end position="41"/>
    </location>
</feature>
<comment type="subcellular location">
    <subcellularLocation>
        <location evidence="1">Cell inner membrane</location>
        <topology evidence="1">Multi-pass membrane protein</topology>
    </subcellularLocation>
    <subcellularLocation>
        <location evidence="9">Cell membrane</location>
        <topology evidence="9">Multi-pass membrane protein</topology>
    </subcellularLocation>
</comment>
<evidence type="ECO:0000256" key="8">
    <source>
        <dbReference type="ARBA" id="ARBA00023136"/>
    </source>
</evidence>
<dbReference type="Gene3D" id="1.10.3720.10">
    <property type="entry name" value="MetI-like"/>
    <property type="match status" value="2"/>
</dbReference>
<evidence type="ECO:0000256" key="6">
    <source>
        <dbReference type="ARBA" id="ARBA00022970"/>
    </source>
</evidence>
<feature type="transmembrane region" description="Helical" evidence="9">
    <location>
        <begin position="215"/>
        <end position="236"/>
    </location>
</feature>
<proteinExistence type="inferred from homology"/>
<feature type="transmembrane region" description="Helical" evidence="9">
    <location>
        <begin position="256"/>
        <end position="278"/>
    </location>
</feature>
<dbReference type="NCBIfam" id="TIGR01726">
    <property type="entry name" value="HEQRo_perm_3TM"/>
    <property type="match status" value="1"/>
</dbReference>
<keyword evidence="6" id="KW-0029">Amino-acid transport</keyword>
<sequence>MQTSVNAPRPRGSVWTDPQIRAWLFQIIAVIAVVSLGWFLFQNTQYNLEKRGIISGFGFLQNSAGFGISQHLIDYNESNSYGRVFVIGLLNTLLVSVIGIVMATILGFLVGIARLSPNWLLSKLATIYIEIFRNIPPLLQIFFWYFAIMLPLPGPRQSVSLGDLFFISNRGLNMPSPDPTGAFWPFAIALVLTIVGIVLMRRWAMARFEATGKTFPILITALAMLVVIPGLTVLIAGNPFAWSVPELKGFNFRGGWVVIPELMALVLALTIYTAAFIAENVRSGIQAVSHGQTEAARSLGLRPGKALRLVIIPQAMRVIIPPLTSQYLNLAKNSSLAAGIGYPDMVSLFAGTVLNQTGQAIETIAITMSVYLAISISISILMNWYNKRIALIER</sequence>
<feature type="transmembrane region" description="Helical" evidence="9">
    <location>
        <begin position="182"/>
        <end position="203"/>
    </location>
</feature>
<protein>
    <submittedName>
        <fullName evidence="11">General L-amino acid transport system permease protein</fullName>
    </submittedName>
</protein>
<dbReference type="GO" id="GO:0006865">
    <property type="term" value="P:amino acid transport"/>
    <property type="evidence" value="ECO:0007669"/>
    <property type="project" value="UniProtKB-KW"/>
</dbReference>
<keyword evidence="3 9" id="KW-0813">Transport</keyword>
<dbReference type="RefSeq" id="WP_084335668.1">
    <property type="nucleotide sequence ID" value="NZ_CBKZNZ010000001.1"/>
</dbReference>
<accession>A0A1G9MKR3</accession>
<dbReference type="InterPro" id="IPR035906">
    <property type="entry name" value="MetI-like_sf"/>
</dbReference>
<dbReference type="PANTHER" id="PTHR30614">
    <property type="entry name" value="MEMBRANE COMPONENT OF AMINO ACID ABC TRANSPORTER"/>
    <property type="match status" value="1"/>
</dbReference>
<evidence type="ECO:0000259" key="10">
    <source>
        <dbReference type="PROSITE" id="PS50928"/>
    </source>
</evidence>
<organism evidence="11 12">
    <name type="scientific">Pseudomonas indica</name>
    <dbReference type="NCBI Taxonomy" id="137658"/>
    <lineage>
        <taxon>Bacteria</taxon>
        <taxon>Pseudomonadati</taxon>
        <taxon>Pseudomonadota</taxon>
        <taxon>Gammaproteobacteria</taxon>
        <taxon>Pseudomonadales</taxon>
        <taxon>Pseudomonadaceae</taxon>
        <taxon>Pseudomonas</taxon>
    </lineage>
</organism>
<dbReference type="GO" id="GO:0022857">
    <property type="term" value="F:transmembrane transporter activity"/>
    <property type="evidence" value="ECO:0007669"/>
    <property type="project" value="InterPro"/>
</dbReference>
<evidence type="ECO:0000256" key="4">
    <source>
        <dbReference type="ARBA" id="ARBA00022475"/>
    </source>
</evidence>
<dbReference type="Pfam" id="PF00528">
    <property type="entry name" value="BPD_transp_1"/>
    <property type="match status" value="1"/>
</dbReference>
<keyword evidence="12" id="KW-1185">Reference proteome</keyword>
<feature type="transmembrane region" description="Helical" evidence="9">
    <location>
        <begin position="85"/>
        <end position="110"/>
    </location>
</feature>
<keyword evidence="5 9" id="KW-0812">Transmembrane</keyword>
<dbReference type="InterPro" id="IPR000515">
    <property type="entry name" value="MetI-like"/>
</dbReference>
<feature type="transmembrane region" description="Helical" evidence="9">
    <location>
        <begin position="53"/>
        <end position="73"/>
    </location>
</feature>
<dbReference type="PANTHER" id="PTHR30614:SF37">
    <property type="entry name" value="AMINO-ACID ABC TRANSPORTER PERMEASE PROTEIN YHDX-RELATED"/>
    <property type="match status" value="1"/>
</dbReference>
<dbReference type="GO" id="GO:0043190">
    <property type="term" value="C:ATP-binding cassette (ABC) transporter complex"/>
    <property type="evidence" value="ECO:0007669"/>
    <property type="project" value="InterPro"/>
</dbReference>
<evidence type="ECO:0000256" key="9">
    <source>
        <dbReference type="RuleBase" id="RU363032"/>
    </source>
</evidence>
<feature type="transmembrane region" description="Helical" evidence="9">
    <location>
        <begin position="364"/>
        <end position="385"/>
    </location>
</feature>
<keyword evidence="4" id="KW-1003">Cell membrane</keyword>
<evidence type="ECO:0000256" key="7">
    <source>
        <dbReference type="ARBA" id="ARBA00022989"/>
    </source>
</evidence>
<comment type="similarity">
    <text evidence="2">Belongs to the binding-protein-dependent transport system permease family. HisMQ subfamily.</text>
</comment>
<keyword evidence="7 9" id="KW-1133">Transmembrane helix</keyword>
<dbReference type="Proteomes" id="UP000198706">
    <property type="component" value="Unassembled WGS sequence"/>
</dbReference>
<dbReference type="AlphaFoldDB" id="A0A1G9MKR3"/>
<name>A0A1G9MKR3_9PSED</name>
<feature type="domain" description="ABC transmembrane type-1" evidence="10">
    <location>
        <begin position="89"/>
        <end position="382"/>
    </location>
</feature>
<dbReference type="CDD" id="cd06261">
    <property type="entry name" value="TM_PBP2"/>
    <property type="match status" value="1"/>
</dbReference>
<evidence type="ECO:0000313" key="12">
    <source>
        <dbReference type="Proteomes" id="UP000198706"/>
    </source>
</evidence>
<keyword evidence="8 9" id="KW-0472">Membrane</keyword>
<feature type="transmembrane region" description="Helical" evidence="9">
    <location>
        <begin position="131"/>
        <end position="152"/>
    </location>
</feature>
<dbReference type="EMBL" id="FNFD01000029">
    <property type="protein sequence ID" value="SDL74856.1"/>
    <property type="molecule type" value="Genomic_DNA"/>
</dbReference>
<dbReference type="InterPro" id="IPR010065">
    <property type="entry name" value="AA_ABC_transptr_permease_3TM"/>
</dbReference>
<dbReference type="InterPro" id="IPR043429">
    <property type="entry name" value="ArtM/GltK/GlnP/TcyL/YhdX-like"/>
</dbReference>
<evidence type="ECO:0000313" key="11">
    <source>
        <dbReference type="EMBL" id="SDL74856.1"/>
    </source>
</evidence>
<evidence type="ECO:0000256" key="3">
    <source>
        <dbReference type="ARBA" id="ARBA00022448"/>
    </source>
</evidence>
<gene>
    <name evidence="11" type="ORF">SAMN05216186_12950</name>
</gene>
<evidence type="ECO:0000256" key="5">
    <source>
        <dbReference type="ARBA" id="ARBA00022692"/>
    </source>
</evidence>
<evidence type="ECO:0000256" key="2">
    <source>
        <dbReference type="ARBA" id="ARBA00010072"/>
    </source>
</evidence>
<dbReference type="SUPFAM" id="SSF161098">
    <property type="entry name" value="MetI-like"/>
    <property type="match status" value="2"/>
</dbReference>
<dbReference type="PROSITE" id="PS50928">
    <property type="entry name" value="ABC_TM1"/>
    <property type="match status" value="1"/>
</dbReference>
<evidence type="ECO:0000256" key="1">
    <source>
        <dbReference type="ARBA" id="ARBA00004429"/>
    </source>
</evidence>